<gene>
    <name evidence="2" type="ORF">EVOR1521_LOCUS14759</name>
</gene>
<keyword evidence="1" id="KW-0472">Membrane</keyword>
<dbReference type="AlphaFoldDB" id="A0AA36IK62"/>
<name>A0AA36IK62_9DINO</name>
<feature type="transmembrane region" description="Helical" evidence="1">
    <location>
        <begin position="397"/>
        <end position="417"/>
    </location>
</feature>
<feature type="transmembrane region" description="Helical" evidence="1">
    <location>
        <begin position="326"/>
        <end position="347"/>
    </location>
</feature>
<evidence type="ECO:0000256" key="1">
    <source>
        <dbReference type="SAM" id="Phobius"/>
    </source>
</evidence>
<dbReference type="EMBL" id="CAUJNA010001791">
    <property type="protein sequence ID" value="CAJ1389061.1"/>
    <property type="molecule type" value="Genomic_DNA"/>
</dbReference>
<accession>A0AA36IK62</accession>
<reference evidence="2" key="1">
    <citation type="submission" date="2023-08" db="EMBL/GenBank/DDBJ databases">
        <authorList>
            <person name="Chen Y."/>
            <person name="Shah S."/>
            <person name="Dougan E. K."/>
            <person name="Thang M."/>
            <person name="Chan C."/>
        </authorList>
    </citation>
    <scope>NUCLEOTIDE SEQUENCE</scope>
</reference>
<organism evidence="2 3">
    <name type="scientific">Effrenium voratum</name>
    <dbReference type="NCBI Taxonomy" id="2562239"/>
    <lineage>
        <taxon>Eukaryota</taxon>
        <taxon>Sar</taxon>
        <taxon>Alveolata</taxon>
        <taxon>Dinophyceae</taxon>
        <taxon>Suessiales</taxon>
        <taxon>Symbiodiniaceae</taxon>
        <taxon>Effrenium</taxon>
    </lineage>
</organism>
<evidence type="ECO:0000313" key="3">
    <source>
        <dbReference type="Proteomes" id="UP001178507"/>
    </source>
</evidence>
<proteinExistence type="predicted"/>
<protein>
    <submittedName>
        <fullName evidence="2">Uncharacterized protein</fullName>
    </submittedName>
</protein>
<feature type="transmembrane region" description="Helical" evidence="1">
    <location>
        <begin position="359"/>
        <end position="385"/>
    </location>
</feature>
<sequence length="467" mass="50633">MLKHIRPENWGSSRQEPILLPRWAGGLSSGQRLLGLPGFDCSLLQVDMGSAAVQTHALGCEGAVHNWHSAVVAKNGAIYALPFSGTTVLKIQLGQIQVQQLGRELSGGWSHALLSRAGEVYGVPFSAQKVLKVSSTDEVSQFGSFEPGVAQWKQGVLALNGFIYCIPERALTVLRIDPFTDTTSQLLVAPSRPSAALPGTPTSQTSTTTVQIMCLGFRCPASTVLRPTAAMLVCREQPCFDTCCLSSCENFLCPQGYSPKPGATDASCSSGYCSSLDLLTCCNVDLWYPNVMVPLLIFACTGLTCVMAQTHRCHKEHLSRRRKFSILYFTVLFAWDVCDQTASWWFWQYTSDVGASKVVQGLAMASAMLGTMVILSAFFAGLFMTTGQMLDHHGPELSYSVAAGTADVLMLVCAFIFEMEGLDEGSWIKVLNLIATLIDFTLKVIQAAGALFGILREEEEPRLLAPE</sequence>
<keyword evidence="1" id="KW-1133">Transmembrane helix</keyword>
<evidence type="ECO:0000313" key="2">
    <source>
        <dbReference type="EMBL" id="CAJ1389061.1"/>
    </source>
</evidence>
<feature type="transmembrane region" description="Helical" evidence="1">
    <location>
        <begin position="286"/>
        <end position="306"/>
    </location>
</feature>
<feature type="transmembrane region" description="Helical" evidence="1">
    <location>
        <begin position="429"/>
        <end position="455"/>
    </location>
</feature>
<keyword evidence="1" id="KW-0812">Transmembrane</keyword>
<dbReference type="Proteomes" id="UP001178507">
    <property type="component" value="Unassembled WGS sequence"/>
</dbReference>
<comment type="caution">
    <text evidence="2">The sequence shown here is derived from an EMBL/GenBank/DDBJ whole genome shotgun (WGS) entry which is preliminary data.</text>
</comment>
<keyword evidence="3" id="KW-1185">Reference proteome</keyword>